<comment type="similarity">
    <text evidence="1">Belongs to the glycosyl hydrolase 15 family.</text>
</comment>
<comment type="caution">
    <text evidence="5">The sequence shown here is derived from an EMBL/GenBank/DDBJ whole genome shotgun (WGS) entry which is preliminary data.</text>
</comment>
<keyword evidence="6" id="KW-1185">Reference proteome</keyword>
<feature type="region of interest" description="Disordered" evidence="2">
    <location>
        <begin position="18"/>
        <end position="43"/>
    </location>
</feature>
<dbReference type="SUPFAM" id="SSF74650">
    <property type="entry name" value="Galactose mutarotase-like"/>
    <property type="match status" value="1"/>
</dbReference>
<dbReference type="Proteomes" id="UP001430377">
    <property type="component" value="Unassembled WGS sequence"/>
</dbReference>
<evidence type="ECO:0000259" key="3">
    <source>
        <dbReference type="Pfam" id="PF00723"/>
    </source>
</evidence>
<accession>A0AAW4PQY8</accession>
<dbReference type="SUPFAM" id="SSF48208">
    <property type="entry name" value="Six-hairpin glycosidases"/>
    <property type="match status" value="1"/>
</dbReference>
<dbReference type="InterPro" id="IPR011613">
    <property type="entry name" value="GH15-like"/>
</dbReference>
<feature type="domain" description="Glucodextranase N-terminal" evidence="4">
    <location>
        <begin position="52"/>
        <end position="328"/>
    </location>
</feature>
<evidence type="ECO:0000256" key="1">
    <source>
        <dbReference type="ARBA" id="ARBA00006188"/>
    </source>
</evidence>
<evidence type="ECO:0000259" key="4">
    <source>
        <dbReference type="Pfam" id="PF09137"/>
    </source>
</evidence>
<dbReference type="GO" id="GO:0030246">
    <property type="term" value="F:carbohydrate binding"/>
    <property type="evidence" value="ECO:0007669"/>
    <property type="project" value="InterPro"/>
</dbReference>
<dbReference type="EMBL" id="RKLR01000002">
    <property type="protein sequence ID" value="MBX0322955.1"/>
    <property type="molecule type" value="Genomic_DNA"/>
</dbReference>
<dbReference type="Gene3D" id="2.60.40.10">
    <property type="entry name" value="Immunoglobulins"/>
    <property type="match status" value="1"/>
</dbReference>
<dbReference type="Gene3D" id="2.70.98.10">
    <property type="match status" value="1"/>
</dbReference>
<dbReference type="InterPro" id="IPR014718">
    <property type="entry name" value="GH-type_carb-bd"/>
</dbReference>
<dbReference type="InterPro" id="IPR006311">
    <property type="entry name" value="TAT_signal"/>
</dbReference>
<proteinExistence type="inferred from homology"/>
<dbReference type="PANTHER" id="PTHR31616">
    <property type="entry name" value="TREHALASE"/>
    <property type="match status" value="1"/>
</dbReference>
<dbReference type="RefSeq" id="WP_220617924.1">
    <property type="nucleotide sequence ID" value="NZ_RKLR01000002.1"/>
</dbReference>
<evidence type="ECO:0000256" key="2">
    <source>
        <dbReference type="SAM" id="MobiDB-lite"/>
    </source>
</evidence>
<dbReference type="InterPro" id="IPR011013">
    <property type="entry name" value="Gal_mutarotase_sf_dom"/>
</dbReference>
<feature type="compositionally biased region" description="Low complexity" evidence="2">
    <location>
        <begin position="31"/>
        <end position="43"/>
    </location>
</feature>
<dbReference type="PROSITE" id="PS51318">
    <property type="entry name" value="TAT"/>
    <property type="match status" value="1"/>
</dbReference>
<dbReference type="InterPro" id="IPR008928">
    <property type="entry name" value="6-hairpin_glycosidase_sf"/>
</dbReference>
<dbReference type="GO" id="GO:0005975">
    <property type="term" value="P:carbohydrate metabolic process"/>
    <property type="evidence" value="ECO:0007669"/>
    <property type="project" value="InterPro"/>
</dbReference>
<evidence type="ECO:0000313" key="5">
    <source>
        <dbReference type="EMBL" id="MBX0322955.1"/>
    </source>
</evidence>
<dbReference type="Gene3D" id="1.50.10.10">
    <property type="match status" value="1"/>
</dbReference>
<dbReference type="PROSITE" id="PS51257">
    <property type="entry name" value="PROKAR_LIPOPROTEIN"/>
    <property type="match status" value="1"/>
</dbReference>
<dbReference type="InterPro" id="IPR015220">
    <property type="entry name" value="Glucodextranase_N"/>
</dbReference>
<evidence type="ECO:0000313" key="6">
    <source>
        <dbReference type="Proteomes" id="UP001430377"/>
    </source>
</evidence>
<dbReference type="PANTHER" id="PTHR31616:SF0">
    <property type="entry name" value="GLUCAN 1,4-ALPHA-GLUCOSIDASE"/>
    <property type="match status" value="1"/>
</dbReference>
<dbReference type="InterPro" id="IPR012341">
    <property type="entry name" value="6hp_glycosidase-like_sf"/>
</dbReference>
<gene>
    <name evidence="5" type="ORF">EGH21_07935</name>
</gene>
<protein>
    <submittedName>
        <fullName evidence="5">Glucoamylase</fullName>
    </submittedName>
</protein>
<dbReference type="GO" id="GO:0004553">
    <property type="term" value="F:hydrolase activity, hydrolyzing O-glycosyl compounds"/>
    <property type="evidence" value="ECO:0007669"/>
    <property type="project" value="UniProtKB-ARBA"/>
</dbReference>
<sequence length="849" mass="90927">MRRRREFMRTAAGVGFAGLAGCPGRSGDGGTPTDATEAGTDATTTDARIEAVPPRWTTGKKYGVATVPDHESEAPSRVWATFTAGAVTEVRFPRVDLMNLRTLEFLVVDADAGQTWRTHDADRTTDDGVERSTTLATDEGLLYEQTASPTDGDWSLTVEWVTDPERDALVGDVTFDGTDSLEVYAVARTACSQSAGADVGRVAGADGDALVAWDGTDNDNQHVVRADGEPYAVAMGLACGDGFDRASALSADDGQRLLETGAWTDSDGAEDVVTLAGRVLSGSGETTLALGFASERDDRAAAETAAAAAEIDFAATRTAYLDAWRDYLAELDVPDSVSGALLTQYRVAAMTLAAVEDKTYLGAGIASPSVPWGAAVGATPPSDYGYNFVWARDLYQSFTALRAMGDVAGARRALEYVFEYQQDDSGFLPQNTFVDGRTRWGGEQMDEIAFPLVMAYQLADRHGVAFEDVNYDFENVRASANYVANSGPATDQERWEEESGYSPSTIAAEIAGLTAAASLAADAGERDDALRWLATADDWARNVEEWCATTTGTEEHTTTPYYIRVDDDTDPDDGADRDLANGGPTLDERNVIDAGFLELVRLGVVPADDPTVENSVAVVDDTIRVDTPNGPAWYRYNGDGYGEPESGEPWTSEGQGRLWPIFTGERGEYELRRADSPDDVAPEALLEAMANFANEGRMIPEQVWDREDPTEYGWAFGEGTGSATPLSWSMAQFVRLAHGIDAGEPVETPAIVAERFGTERPRPSLSVADLPTTTEDEPITVEVETDAPEVLVHADETTRRAAVSDGSVAVDVPLSGIRTTITVVAVEDTGELVEASLAVDRQTVTYTGD</sequence>
<name>A0AAW4PQY8_9EURY</name>
<feature type="domain" description="GH15-like" evidence="3">
    <location>
        <begin position="349"/>
        <end position="737"/>
    </location>
</feature>
<dbReference type="Pfam" id="PF00723">
    <property type="entry name" value="Glyco_hydro_15"/>
    <property type="match status" value="1"/>
</dbReference>
<organism evidence="5 6">
    <name type="scientific">Haloarcula rubra</name>
    <dbReference type="NCBI Taxonomy" id="2487747"/>
    <lineage>
        <taxon>Archaea</taxon>
        <taxon>Methanobacteriati</taxon>
        <taxon>Methanobacteriota</taxon>
        <taxon>Stenosarchaea group</taxon>
        <taxon>Halobacteria</taxon>
        <taxon>Halobacteriales</taxon>
        <taxon>Haloarculaceae</taxon>
        <taxon>Haloarcula</taxon>
    </lineage>
</organism>
<dbReference type="Pfam" id="PF09137">
    <property type="entry name" value="Glucodextran_N"/>
    <property type="match status" value="1"/>
</dbReference>
<reference evidence="5 6" key="1">
    <citation type="submission" date="2021-06" db="EMBL/GenBank/DDBJ databases">
        <title>Halomicroarcula sp. a new haloarchaeum isolated from saline soil.</title>
        <authorList>
            <person name="Duran-Viseras A."/>
            <person name="Sanchez-Porro C."/>
            <person name="Ventosa A."/>
        </authorList>
    </citation>
    <scope>NUCLEOTIDE SEQUENCE [LARGE SCALE GENOMIC DNA]</scope>
    <source>
        <strain evidence="5 6">F13</strain>
    </source>
</reference>
<dbReference type="InterPro" id="IPR013783">
    <property type="entry name" value="Ig-like_fold"/>
</dbReference>
<dbReference type="AlphaFoldDB" id="A0AAW4PQY8"/>